<dbReference type="Pfam" id="PF20737">
    <property type="entry name" value="Glyco_hydro127C"/>
    <property type="match status" value="1"/>
</dbReference>
<dbReference type="RefSeq" id="WP_209743826.1">
    <property type="nucleotide sequence ID" value="NZ_JBHSMH010000111.1"/>
</dbReference>
<evidence type="ECO:0000313" key="5">
    <source>
        <dbReference type="Proteomes" id="UP001596105"/>
    </source>
</evidence>
<organism evidence="4 5">
    <name type="scientific">Cohnella suwonensis</name>
    <dbReference type="NCBI Taxonomy" id="696072"/>
    <lineage>
        <taxon>Bacteria</taxon>
        <taxon>Bacillati</taxon>
        <taxon>Bacillota</taxon>
        <taxon>Bacilli</taxon>
        <taxon>Bacillales</taxon>
        <taxon>Paenibacillaceae</taxon>
        <taxon>Cohnella</taxon>
    </lineage>
</organism>
<dbReference type="InterPro" id="IPR049174">
    <property type="entry name" value="Beta-AFase-like"/>
</dbReference>
<name>A0ABW0M1F4_9BACL</name>
<evidence type="ECO:0000259" key="2">
    <source>
        <dbReference type="Pfam" id="PF20736"/>
    </source>
</evidence>
<sequence length="634" mass="72096">MNVRITDKFWLPRIEQTVRQGIAYQWKALNDEIIGAEPSHAVENFRIAAGESDGKFHGMVFQDSDVAKWIEAASFGLREFPDAGLESAIDSVIALIGRAQQPDGYLNTYYTVAAPDGRWTDFAFGHELYCAGHLIEAAVAYYEATGKASLLDIMSKYADHIDRAMGPNSERTNLYCGHEEIELALVKLYRVTNEERFLALSRHFVEERGKQPSFLREDPGFGNGHKDRWFDLDYHQAHAPVREQEKAEGHAVRAVYLYSAMADLALLTDDATLTKALQKLWRHVTTKRMYITGGIGSQGHAERFTVDYDLPNDTAYTETCASIGLMMWAFRMLRLEQDSRYADVMERVLYNGAISGISLDGTRYFYVNPLEVHPDVAKYRYDMQHVKTERVPWFGCACCPPNIARLLASLQDYVFNQTESEIAMHLYAANEAKFLVKGRTATLRTETDYPWNGLIHVRIGLEQATEHTLSFRIPSWCREPRISVNGEDVRLDQVAERGYARLSRMWADGDVVILHWPMTVERMEADPRVHENAGRVALQFGPMIYCLEEADNGGHLTDIRLNPDANLTAEFRADVLGGAVVISGDAERADLTEWQDELYVPVRRKTVRTRVQAVPYAFWNNRAPGEMLVWIRES</sequence>
<gene>
    <name evidence="4" type="ORF">ACFPPD_23540</name>
</gene>
<feature type="domain" description="Non-reducing end beta-L-arabinofuranosidase-like GH127 middle" evidence="2">
    <location>
        <begin position="422"/>
        <end position="518"/>
    </location>
</feature>
<dbReference type="Pfam" id="PF20736">
    <property type="entry name" value="Glyco_hydro127M"/>
    <property type="match status" value="1"/>
</dbReference>
<dbReference type="InterPro" id="IPR049049">
    <property type="entry name" value="Beta-AFase-like_GH127_C"/>
</dbReference>
<dbReference type="GO" id="GO:0016787">
    <property type="term" value="F:hydrolase activity"/>
    <property type="evidence" value="ECO:0007669"/>
    <property type="project" value="UniProtKB-KW"/>
</dbReference>
<comment type="caution">
    <text evidence="4">The sequence shown here is derived from an EMBL/GenBank/DDBJ whole genome shotgun (WGS) entry which is preliminary data.</text>
</comment>
<dbReference type="PANTHER" id="PTHR43465:SF2">
    <property type="entry name" value="DUF1680 DOMAIN PROTEIN (AFU_ORTHOLOGUE AFUA_1G08910)"/>
    <property type="match status" value="1"/>
</dbReference>
<dbReference type="EMBL" id="JBHSMH010000111">
    <property type="protein sequence ID" value="MFC5471654.1"/>
    <property type="molecule type" value="Genomic_DNA"/>
</dbReference>
<evidence type="ECO:0000259" key="3">
    <source>
        <dbReference type="Pfam" id="PF20737"/>
    </source>
</evidence>
<reference evidence="5" key="1">
    <citation type="journal article" date="2019" name="Int. J. Syst. Evol. Microbiol.">
        <title>The Global Catalogue of Microorganisms (GCM) 10K type strain sequencing project: providing services to taxonomists for standard genome sequencing and annotation.</title>
        <authorList>
            <consortium name="The Broad Institute Genomics Platform"/>
            <consortium name="The Broad Institute Genome Sequencing Center for Infectious Disease"/>
            <person name="Wu L."/>
            <person name="Ma J."/>
        </authorList>
    </citation>
    <scope>NUCLEOTIDE SEQUENCE [LARGE SCALE GENOMIC DNA]</scope>
    <source>
        <strain evidence="5">CCUG 57113</strain>
    </source>
</reference>
<dbReference type="PANTHER" id="PTHR43465">
    <property type="entry name" value="DUF1680 DOMAIN PROTEIN (AFU_ORTHOLOGUE AFUA_1G08910)"/>
    <property type="match status" value="1"/>
</dbReference>
<dbReference type="Proteomes" id="UP001596105">
    <property type="component" value="Unassembled WGS sequence"/>
</dbReference>
<dbReference type="SUPFAM" id="SSF48208">
    <property type="entry name" value="Six-hairpin glycosidases"/>
    <property type="match status" value="1"/>
</dbReference>
<feature type="domain" description="Non-reducing end beta-L-arabinofuranosidase-like GH127 catalytic" evidence="1">
    <location>
        <begin position="2"/>
        <end position="412"/>
    </location>
</feature>
<evidence type="ECO:0000313" key="4">
    <source>
        <dbReference type="EMBL" id="MFC5471654.1"/>
    </source>
</evidence>
<keyword evidence="5" id="KW-1185">Reference proteome</keyword>
<proteinExistence type="predicted"/>
<keyword evidence="4" id="KW-0378">Hydrolase</keyword>
<dbReference type="Pfam" id="PF07944">
    <property type="entry name" value="Beta-AFase-like_GH127_cat"/>
    <property type="match status" value="1"/>
</dbReference>
<dbReference type="InterPro" id="IPR012878">
    <property type="entry name" value="Beta-AFase-like_GH127_cat"/>
</dbReference>
<dbReference type="InterPro" id="IPR049046">
    <property type="entry name" value="Beta-AFase-like_GH127_middle"/>
</dbReference>
<feature type="domain" description="Non-reducing end beta-L-arabinofuranosidase-like GH127 C-terminal" evidence="3">
    <location>
        <begin position="520"/>
        <end position="632"/>
    </location>
</feature>
<dbReference type="InterPro" id="IPR008928">
    <property type="entry name" value="6-hairpin_glycosidase_sf"/>
</dbReference>
<evidence type="ECO:0000259" key="1">
    <source>
        <dbReference type="Pfam" id="PF07944"/>
    </source>
</evidence>
<protein>
    <submittedName>
        <fullName evidence="4">Glycoside hydrolase family 127 protein</fullName>
    </submittedName>
</protein>
<accession>A0ABW0M1F4</accession>